<comment type="caution">
    <text evidence="1">The sequence shown here is derived from an EMBL/GenBank/DDBJ whole genome shotgun (WGS) entry which is preliminary data.</text>
</comment>
<accession>A0ABU6P2X1</accession>
<dbReference type="RefSeq" id="WP_156483517.1">
    <property type="nucleotide sequence ID" value="NZ_JARTFQ010000006.1"/>
</dbReference>
<keyword evidence="2" id="KW-1185">Reference proteome</keyword>
<name>A0ABU6P2X1_9BACI</name>
<reference evidence="1 2" key="1">
    <citation type="submission" date="2023-03" db="EMBL/GenBank/DDBJ databases">
        <title>Bacillus Genome Sequencing.</title>
        <authorList>
            <person name="Dunlap C."/>
        </authorList>
    </citation>
    <scope>NUCLEOTIDE SEQUENCE [LARGE SCALE GENOMIC DNA]</scope>
    <source>
        <strain evidence="1 2">NRS-1717</strain>
    </source>
</reference>
<protein>
    <submittedName>
        <fullName evidence="1">Uncharacterized protein</fullName>
    </submittedName>
</protein>
<proteinExistence type="predicted"/>
<dbReference type="EMBL" id="JARTFS010000018">
    <property type="protein sequence ID" value="MED4403699.1"/>
    <property type="molecule type" value="Genomic_DNA"/>
</dbReference>
<evidence type="ECO:0000313" key="1">
    <source>
        <dbReference type="EMBL" id="MED4403699.1"/>
    </source>
</evidence>
<evidence type="ECO:0000313" key="2">
    <source>
        <dbReference type="Proteomes" id="UP001342826"/>
    </source>
</evidence>
<organism evidence="1 2">
    <name type="scientific">Metabacillus fastidiosus</name>
    <dbReference type="NCBI Taxonomy" id="1458"/>
    <lineage>
        <taxon>Bacteria</taxon>
        <taxon>Bacillati</taxon>
        <taxon>Bacillota</taxon>
        <taxon>Bacilli</taxon>
        <taxon>Bacillales</taxon>
        <taxon>Bacillaceae</taxon>
        <taxon>Metabacillus</taxon>
    </lineage>
</organism>
<dbReference type="Proteomes" id="UP001342826">
    <property type="component" value="Unassembled WGS sequence"/>
</dbReference>
<sequence>MSAIINLICFILLLYMISWFAQKLKQHQDALKSINGKLDAILKKFPEEEKKDDGKK</sequence>
<gene>
    <name evidence="1" type="ORF">P9271_20525</name>
</gene>
<dbReference type="GeneID" id="301143440"/>